<dbReference type="SUPFAM" id="SSF48371">
    <property type="entry name" value="ARM repeat"/>
    <property type="match status" value="2"/>
</dbReference>
<dbReference type="GO" id="GO:0005730">
    <property type="term" value="C:nucleolus"/>
    <property type="evidence" value="ECO:0007669"/>
    <property type="project" value="TreeGrafter"/>
</dbReference>
<dbReference type="GO" id="GO:0000472">
    <property type="term" value="P:endonucleolytic cleavage to generate mature 5'-end of SSU-rRNA from (SSU-rRNA, 5.8S rRNA, LSU-rRNA)"/>
    <property type="evidence" value="ECO:0007669"/>
    <property type="project" value="TreeGrafter"/>
</dbReference>
<dbReference type="Pfam" id="PF22493">
    <property type="entry name" value="PUF_NOP9"/>
    <property type="match status" value="1"/>
</dbReference>
<dbReference type="GO" id="GO:0003723">
    <property type="term" value="F:RNA binding"/>
    <property type="evidence" value="ECO:0007669"/>
    <property type="project" value="InterPro"/>
</dbReference>
<dbReference type="PROSITE" id="PS50302">
    <property type="entry name" value="PUM"/>
    <property type="match status" value="1"/>
</dbReference>
<evidence type="ECO:0000313" key="4">
    <source>
        <dbReference type="EMBL" id="CAL1274322.1"/>
    </source>
</evidence>
<protein>
    <recommendedName>
        <fullName evidence="6">Nucleolar protein 9</fullName>
    </recommendedName>
</protein>
<name>A0AAV1ZRA9_9ARAC</name>
<dbReference type="InterPro" id="IPR011989">
    <property type="entry name" value="ARM-like"/>
</dbReference>
<evidence type="ECO:0000256" key="3">
    <source>
        <dbReference type="SAM" id="MobiDB-lite"/>
    </source>
</evidence>
<organism evidence="4 5">
    <name type="scientific">Larinioides sclopetarius</name>
    <dbReference type="NCBI Taxonomy" id="280406"/>
    <lineage>
        <taxon>Eukaryota</taxon>
        <taxon>Metazoa</taxon>
        <taxon>Ecdysozoa</taxon>
        <taxon>Arthropoda</taxon>
        <taxon>Chelicerata</taxon>
        <taxon>Arachnida</taxon>
        <taxon>Araneae</taxon>
        <taxon>Araneomorphae</taxon>
        <taxon>Entelegynae</taxon>
        <taxon>Araneoidea</taxon>
        <taxon>Araneidae</taxon>
        <taxon>Larinioides</taxon>
    </lineage>
</organism>
<dbReference type="GO" id="GO:0030686">
    <property type="term" value="C:90S preribosome"/>
    <property type="evidence" value="ECO:0007669"/>
    <property type="project" value="TreeGrafter"/>
</dbReference>
<gene>
    <name evidence="4" type="ORF">LARSCL_LOCUS7399</name>
</gene>
<dbReference type="GO" id="GO:0000056">
    <property type="term" value="P:ribosomal small subunit export from nucleus"/>
    <property type="evidence" value="ECO:0007669"/>
    <property type="project" value="TreeGrafter"/>
</dbReference>
<keyword evidence="5" id="KW-1185">Reference proteome</keyword>
<dbReference type="EMBL" id="CAXIEN010000076">
    <property type="protein sequence ID" value="CAL1274322.1"/>
    <property type="molecule type" value="Genomic_DNA"/>
</dbReference>
<dbReference type="InterPro" id="IPR016024">
    <property type="entry name" value="ARM-type_fold"/>
</dbReference>
<evidence type="ECO:0000256" key="1">
    <source>
        <dbReference type="ARBA" id="ARBA00022737"/>
    </source>
</evidence>
<proteinExistence type="predicted"/>
<feature type="compositionally biased region" description="Basic residues" evidence="3">
    <location>
        <begin position="14"/>
        <end position="24"/>
    </location>
</feature>
<dbReference type="Gene3D" id="1.25.10.10">
    <property type="entry name" value="Leucine-rich Repeat Variant"/>
    <property type="match status" value="2"/>
</dbReference>
<dbReference type="Proteomes" id="UP001497382">
    <property type="component" value="Unassembled WGS sequence"/>
</dbReference>
<sequence>MGDQDLFFEDRKGKINSKQRKRKLKNQEAKNVCNSGEIETAEEPLRKNPKLLNHKGLNSYTRNPKKQNSFEYYKDNECYSSKNRGNVDFQENAKSFQRQKYIKKDRFNKYDNYSNKNSDVSEPPEKDKKLSELVSYYEKILQTLKTGLSKDETEIFVSNVLQETEGYEVKLASHRFSSHCIELLLAVSNDPAITRQFMAAFALEKEEICTNANATHITELLLNIAVQNIQNWSSILEQNEESPEKENVSFFISWISDLAEFIVENFCSCLQNQYACHVVCSVIRALGGDMSSATDSISKRSAEHKKEFRQQYTGDSTLDVKQYTTFVVLENIPKFFCKFLKKLSKTLLTIEDIVDYVTESSSATVIETLLCILKKRIPKRCKKLISGLATNVFSERNDNGIPKAFIHKNCSFVVEKMFQAADDELQQHLWNEYFTDSLESLVTHSVGNFIIQRLFDVVESKALLELMSEKIETIFDKILSCRNYGLFISIAGACNRLKTRQAQFIKNIMHCLQCSEPEEKQIQLVPRLLGFQISDQPKIVICLQGSLLVQAILKFQKPIKVVNSILNMKPQELGHLACHMQGCHVLNAFLTSTTVGEKSKDKLIQSLKPCIINIASDRNGSLTLSRMWMLLTMKQKSSMAQILVQEEKTLNGNNNGSVLLKKCGIFYFKKNIEKWREIQNNLSQSRNFNKRI</sequence>
<dbReference type="InterPro" id="IPR001313">
    <property type="entry name" value="Pumilio_RNA-bd_rpt"/>
</dbReference>
<dbReference type="AlphaFoldDB" id="A0AAV1ZRA9"/>
<feature type="compositionally biased region" description="Polar residues" evidence="3">
    <location>
        <begin position="56"/>
        <end position="66"/>
    </location>
</feature>
<dbReference type="GO" id="GO:0030688">
    <property type="term" value="C:preribosome, small subunit precursor"/>
    <property type="evidence" value="ECO:0007669"/>
    <property type="project" value="TreeGrafter"/>
</dbReference>
<comment type="caution">
    <text evidence="4">The sequence shown here is derived from an EMBL/GenBank/DDBJ whole genome shotgun (WGS) entry which is preliminary data.</text>
</comment>
<dbReference type="PANTHER" id="PTHR13102">
    <property type="entry name" value="NUCLEOLAR PROTEIN 9"/>
    <property type="match status" value="1"/>
</dbReference>
<dbReference type="GO" id="GO:0000480">
    <property type="term" value="P:endonucleolytic cleavage in 5'-ETS of tricistronic rRNA transcript (SSU-rRNA, 5.8S rRNA, LSU-rRNA)"/>
    <property type="evidence" value="ECO:0007669"/>
    <property type="project" value="TreeGrafter"/>
</dbReference>
<evidence type="ECO:0000313" key="5">
    <source>
        <dbReference type="Proteomes" id="UP001497382"/>
    </source>
</evidence>
<keyword evidence="1" id="KW-0677">Repeat</keyword>
<dbReference type="PANTHER" id="PTHR13102:SF0">
    <property type="entry name" value="NUCLEOLAR PROTEIN 9"/>
    <property type="match status" value="1"/>
</dbReference>
<accession>A0AAV1ZRA9</accession>
<reference evidence="4 5" key="1">
    <citation type="submission" date="2024-04" db="EMBL/GenBank/DDBJ databases">
        <authorList>
            <person name="Rising A."/>
            <person name="Reimegard J."/>
            <person name="Sonavane S."/>
            <person name="Akerstrom W."/>
            <person name="Nylinder S."/>
            <person name="Hedman E."/>
            <person name="Kallberg Y."/>
        </authorList>
    </citation>
    <scope>NUCLEOTIDE SEQUENCE [LARGE SCALE GENOMIC DNA]</scope>
</reference>
<feature type="repeat" description="Pumilio" evidence="2">
    <location>
        <begin position="432"/>
        <end position="468"/>
    </location>
</feature>
<evidence type="ECO:0000256" key="2">
    <source>
        <dbReference type="PROSITE-ProRule" id="PRU00317"/>
    </source>
</evidence>
<evidence type="ECO:0008006" key="6">
    <source>
        <dbReference type="Google" id="ProtNLM"/>
    </source>
</evidence>
<dbReference type="GO" id="GO:0000447">
    <property type="term" value="P:endonucleolytic cleavage in ITS1 to separate SSU-rRNA from 5.8S rRNA and LSU-rRNA from tricistronic rRNA transcript (SSU-rRNA, 5.8S rRNA, LSU-rRNA)"/>
    <property type="evidence" value="ECO:0007669"/>
    <property type="project" value="TreeGrafter"/>
</dbReference>
<dbReference type="InterPro" id="IPR040000">
    <property type="entry name" value="NOP9"/>
</dbReference>
<feature type="region of interest" description="Disordered" evidence="3">
    <location>
        <begin position="1"/>
        <end position="66"/>
    </location>
</feature>
<dbReference type="SMART" id="SM00025">
    <property type="entry name" value="Pumilio"/>
    <property type="match status" value="4"/>
</dbReference>